<feature type="region of interest" description="Disordered" evidence="3">
    <location>
        <begin position="100"/>
        <end position="157"/>
    </location>
</feature>
<dbReference type="Pfam" id="PF00076">
    <property type="entry name" value="RRM_1"/>
    <property type="match status" value="1"/>
</dbReference>
<dbReference type="SUPFAM" id="SSF54928">
    <property type="entry name" value="RNA-binding domain, RBD"/>
    <property type="match status" value="1"/>
</dbReference>
<feature type="compositionally biased region" description="Low complexity" evidence="3">
    <location>
        <begin position="104"/>
        <end position="118"/>
    </location>
</feature>
<evidence type="ECO:0000256" key="2">
    <source>
        <dbReference type="PROSITE-ProRule" id="PRU00176"/>
    </source>
</evidence>
<sequence>EREFQNMFTFSKGFEAASLKIPNKDGPSFGHGALVPPRKQIIGFAKFRSRSEALEARDYLQGKRVDIEKGSVLKAEMAKKNLHTKRGDGVNGLTIGTQTQESISPQLPSPGSGTSSGQTSGGSTGGKVNSSDQNPPINTLYVGNLPTSPPPPGYPPNYLEDSLRQLFHRCSGYRKLCFRHKSNGPMCFVEFDDVAHASKALNDLYGNQLNGLVKSGIRLSYSKNPV</sequence>
<keyword evidence="1 2" id="KW-0694">RNA-binding</keyword>
<evidence type="ECO:0000313" key="5">
    <source>
        <dbReference type="EMBL" id="KZS97841.1"/>
    </source>
</evidence>
<evidence type="ECO:0000313" key="6">
    <source>
        <dbReference type="Proteomes" id="UP000076722"/>
    </source>
</evidence>
<evidence type="ECO:0000256" key="3">
    <source>
        <dbReference type="SAM" id="MobiDB-lite"/>
    </source>
</evidence>
<dbReference type="PANTHER" id="PTHR10501">
    <property type="entry name" value="U1 SMALL NUCLEAR RIBONUCLEOPROTEIN A/U2 SMALL NUCLEAR RIBONUCLEOPROTEIN B"/>
    <property type="match status" value="1"/>
</dbReference>
<proteinExistence type="predicted"/>
<accession>A0A164ZLQ3</accession>
<dbReference type="InterPro" id="IPR012677">
    <property type="entry name" value="Nucleotide-bd_a/b_plait_sf"/>
</dbReference>
<dbReference type="InterPro" id="IPR035979">
    <property type="entry name" value="RBD_domain_sf"/>
</dbReference>
<evidence type="ECO:0000259" key="4">
    <source>
        <dbReference type="PROSITE" id="PS50102"/>
    </source>
</evidence>
<dbReference type="GO" id="GO:0003723">
    <property type="term" value="F:RNA binding"/>
    <property type="evidence" value="ECO:0007669"/>
    <property type="project" value="UniProtKB-UniRule"/>
</dbReference>
<dbReference type="EMBL" id="KV419396">
    <property type="protein sequence ID" value="KZS97841.1"/>
    <property type="molecule type" value="Genomic_DNA"/>
</dbReference>
<name>A0A164ZLQ3_9AGAM</name>
<dbReference type="Proteomes" id="UP000076722">
    <property type="component" value="Unassembled WGS sequence"/>
</dbReference>
<feature type="non-terminal residue" evidence="5">
    <location>
        <position position="226"/>
    </location>
</feature>
<reference evidence="5 6" key="1">
    <citation type="journal article" date="2016" name="Mol. Biol. Evol.">
        <title>Comparative Genomics of Early-Diverging Mushroom-Forming Fungi Provides Insights into the Origins of Lignocellulose Decay Capabilities.</title>
        <authorList>
            <person name="Nagy L.G."/>
            <person name="Riley R."/>
            <person name="Tritt A."/>
            <person name="Adam C."/>
            <person name="Daum C."/>
            <person name="Floudas D."/>
            <person name="Sun H."/>
            <person name="Yadav J.S."/>
            <person name="Pangilinan J."/>
            <person name="Larsson K.H."/>
            <person name="Matsuura K."/>
            <person name="Barry K."/>
            <person name="Labutti K."/>
            <person name="Kuo R."/>
            <person name="Ohm R.A."/>
            <person name="Bhattacharya S.S."/>
            <person name="Shirouzu T."/>
            <person name="Yoshinaga Y."/>
            <person name="Martin F.M."/>
            <person name="Grigoriev I.V."/>
            <person name="Hibbett D.S."/>
        </authorList>
    </citation>
    <scope>NUCLEOTIDE SEQUENCE [LARGE SCALE GENOMIC DNA]</scope>
    <source>
        <strain evidence="5 6">HHB9708</strain>
    </source>
</reference>
<dbReference type="STRING" id="1314777.A0A164ZLQ3"/>
<dbReference type="Gene3D" id="3.30.70.330">
    <property type="match status" value="2"/>
</dbReference>
<dbReference type="FunFam" id="3.30.70.330:FF:000428">
    <property type="entry name" value="Related to WHI3-involved in regulation of cell size"/>
    <property type="match status" value="1"/>
</dbReference>
<feature type="domain" description="RRM" evidence="4">
    <location>
        <begin position="138"/>
        <end position="224"/>
    </location>
</feature>
<protein>
    <recommendedName>
        <fullName evidence="4">RRM domain-containing protein</fullName>
    </recommendedName>
</protein>
<dbReference type="PROSITE" id="PS50102">
    <property type="entry name" value="RRM"/>
    <property type="match status" value="1"/>
</dbReference>
<gene>
    <name evidence="5" type="ORF">SISNIDRAFT_389459</name>
</gene>
<keyword evidence="6" id="KW-1185">Reference proteome</keyword>
<feature type="compositionally biased region" description="Polar residues" evidence="3">
    <location>
        <begin position="127"/>
        <end position="137"/>
    </location>
</feature>
<feature type="non-terminal residue" evidence="5">
    <location>
        <position position="1"/>
    </location>
</feature>
<organism evidence="5 6">
    <name type="scientific">Sistotremastrum niveocremeum HHB9708</name>
    <dbReference type="NCBI Taxonomy" id="1314777"/>
    <lineage>
        <taxon>Eukaryota</taxon>
        <taxon>Fungi</taxon>
        <taxon>Dikarya</taxon>
        <taxon>Basidiomycota</taxon>
        <taxon>Agaricomycotina</taxon>
        <taxon>Agaricomycetes</taxon>
        <taxon>Sistotremastrales</taxon>
        <taxon>Sistotremastraceae</taxon>
        <taxon>Sertulicium</taxon>
        <taxon>Sertulicium niveocremeum</taxon>
    </lineage>
</organism>
<evidence type="ECO:0000256" key="1">
    <source>
        <dbReference type="ARBA" id="ARBA00022884"/>
    </source>
</evidence>
<dbReference type="SMART" id="SM00360">
    <property type="entry name" value="RRM"/>
    <property type="match status" value="1"/>
</dbReference>
<dbReference type="InterPro" id="IPR000504">
    <property type="entry name" value="RRM_dom"/>
</dbReference>
<dbReference type="OrthoDB" id="431169at2759"/>
<dbReference type="AlphaFoldDB" id="A0A164ZLQ3"/>